<feature type="region of interest" description="Disordered" evidence="1">
    <location>
        <begin position="600"/>
        <end position="635"/>
    </location>
</feature>
<organism evidence="2 3">
    <name type="scientific">Mortierella isabellina</name>
    <name type="common">Filamentous fungus</name>
    <name type="synonym">Umbelopsis isabellina</name>
    <dbReference type="NCBI Taxonomy" id="91625"/>
    <lineage>
        <taxon>Eukaryota</taxon>
        <taxon>Fungi</taxon>
        <taxon>Fungi incertae sedis</taxon>
        <taxon>Mucoromycota</taxon>
        <taxon>Mucoromycotina</taxon>
        <taxon>Umbelopsidomycetes</taxon>
        <taxon>Umbelopsidales</taxon>
        <taxon>Umbelopsidaceae</taxon>
        <taxon>Umbelopsis</taxon>
    </lineage>
</organism>
<dbReference type="Proteomes" id="UP000654370">
    <property type="component" value="Unassembled WGS sequence"/>
</dbReference>
<gene>
    <name evidence="2" type="ORF">INT43_001173</name>
</gene>
<reference evidence="2" key="1">
    <citation type="submission" date="2020-12" db="EMBL/GenBank/DDBJ databases">
        <title>Metabolic potential, ecology and presence of endohyphal bacteria is reflected in genomic diversity of Mucoromycotina.</title>
        <authorList>
            <person name="Muszewska A."/>
            <person name="Okrasinska A."/>
            <person name="Steczkiewicz K."/>
            <person name="Drgas O."/>
            <person name="Orlowska M."/>
            <person name="Perlinska-Lenart U."/>
            <person name="Aleksandrzak-Piekarczyk T."/>
            <person name="Szatraj K."/>
            <person name="Zielenkiewicz U."/>
            <person name="Pilsyk S."/>
            <person name="Malc E."/>
            <person name="Mieczkowski P."/>
            <person name="Kruszewska J.S."/>
            <person name="Biernat P."/>
            <person name="Pawlowska J."/>
        </authorList>
    </citation>
    <scope>NUCLEOTIDE SEQUENCE</scope>
    <source>
        <strain evidence="2">WA0000067209</strain>
    </source>
</reference>
<dbReference type="EMBL" id="JAEPQZ010000011">
    <property type="protein sequence ID" value="KAG2175526.1"/>
    <property type="molecule type" value="Genomic_DNA"/>
</dbReference>
<sequence>MPPTTTTVLIDYHRLLNAPALNTSGRAQGSGVWTVWNTVSTAVERYYSAYAIKKRDTRLSVQLATNNGLMAVNNMSSRDQSLAYFREQLRSIHIDTIASDKGRLQSALRTAVEKLVTDSSGDTPIVCANLIVIVLAKHNDENTYEFSDDTSDQNAQKLDIRAVLYKIGRELAISNPHINVQFVKIYQDNIPSMIADSTSQDILSNLSLSVANISCQDDSLERVLHTLAISHFDMSYFIIYNIGGLQGMQGTTDSAIVQFLCSHENAHILDYTSFVNMRLEYVQYVRRDGIVCFDRSAEPEFEEAKNSALELIVVKAEGASKSSTFEKRNIMATSSFMEAIIGPNVVDSLDHIKPLVQYSPNRYSVQNSASINIEAIDDFSTTTTESLERNTRWWLSFADAFGREVTDDNGASPLQNMTKAFEMSSNLTGDILDLIRQELIQPGGSKNTFGDRLVPEVGNLITWQLNEAEMEGNHGNIFSKRLSNAAVRALAKKIFIALDLASRRFQHADGAASTICLQIQKASIAYQNRVNKPNTEEAEVFTKDEPNNVDAAWQQINKYQNMTFREKEEALQPNTGAKPKAEPMPFANQLPLGLPAARGRGRGGGPRGKSGPAINPMFRGRRGHDASTPDPATTLQYPDIRAAKPWLEPIKPDPNAAEMKRKQKDEQLGAQNSLLRTYWKSTERQQFGDGTNKHDGRIWVIDSKKGVRKRLKKEFDGRLDHSLVTRPNSGDQSQLADMLPL</sequence>
<feature type="region of interest" description="Disordered" evidence="1">
    <location>
        <begin position="721"/>
        <end position="741"/>
    </location>
</feature>
<name>A0A8H7PKD4_MORIS</name>
<dbReference type="AlphaFoldDB" id="A0A8H7PKD4"/>
<feature type="compositionally biased region" description="Polar residues" evidence="1">
    <location>
        <begin position="725"/>
        <end position="735"/>
    </location>
</feature>
<protein>
    <submittedName>
        <fullName evidence="2">Uncharacterized protein</fullName>
    </submittedName>
</protein>
<comment type="caution">
    <text evidence="2">The sequence shown here is derived from an EMBL/GenBank/DDBJ whole genome shotgun (WGS) entry which is preliminary data.</text>
</comment>
<evidence type="ECO:0000313" key="2">
    <source>
        <dbReference type="EMBL" id="KAG2175526.1"/>
    </source>
</evidence>
<evidence type="ECO:0000256" key="1">
    <source>
        <dbReference type="SAM" id="MobiDB-lite"/>
    </source>
</evidence>
<accession>A0A8H7PKD4</accession>
<dbReference type="OrthoDB" id="5844105at2759"/>
<proteinExistence type="predicted"/>
<keyword evidence="3" id="KW-1185">Reference proteome</keyword>
<evidence type="ECO:0000313" key="3">
    <source>
        <dbReference type="Proteomes" id="UP000654370"/>
    </source>
</evidence>